<protein>
    <recommendedName>
        <fullName evidence="3">Pilus assembly protein CpaE</fullName>
    </recommendedName>
</protein>
<dbReference type="InterPro" id="IPR027417">
    <property type="entry name" value="P-loop_NTPase"/>
</dbReference>
<gene>
    <name evidence="1" type="ORF">LPB19_00635</name>
</gene>
<dbReference type="Gene3D" id="3.40.50.300">
    <property type="entry name" value="P-loop containing nucleotide triphosphate hydrolases"/>
    <property type="match status" value="1"/>
</dbReference>
<dbReference type="Proteomes" id="UP000663555">
    <property type="component" value="Chromosome"/>
</dbReference>
<dbReference type="InterPro" id="IPR050625">
    <property type="entry name" value="ParA/MinD_ATPase"/>
</dbReference>
<dbReference type="EMBL" id="CP071247">
    <property type="protein sequence ID" value="QSP94964.1"/>
    <property type="molecule type" value="Genomic_DNA"/>
</dbReference>
<evidence type="ECO:0000313" key="2">
    <source>
        <dbReference type="Proteomes" id="UP000663555"/>
    </source>
</evidence>
<dbReference type="SUPFAM" id="SSF52540">
    <property type="entry name" value="P-loop containing nucleoside triphosphate hydrolases"/>
    <property type="match status" value="1"/>
</dbReference>
<dbReference type="PANTHER" id="PTHR43384">
    <property type="entry name" value="SEPTUM SITE-DETERMINING PROTEIN MIND HOMOLOG, CHLOROPLASTIC-RELATED"/>
    <property type="match status" value="1"/>
</dbReference>
<dbReference type="RefSeq" id="WP_206644171.1">
    <property type="nucleotide sequence ID" value="NZ_CP071247.1"/>
</dbReference>
<reference evidence="1 2" key="1">
    <citation type="submission" date="2021-03" db="EMBL/GenBank/DDBJ databases">
        <title>Genome sequencing of Marinobacter sp. LPB0319.</title>
        <authorList>
            <person name="Kim J."/>
        </authorList>
    </citation>
    <scope>NUCLEOTIDE SEQUENCE [LARGE SCALE GENOMIC DNA]</scope>
    <source>
        <strain evidence="1 2">LPB0319</strain>
    </source>
</reference>
<evidence type="ECO:0008006" key="3">
    <source>
        <dbReference type="Google" id="ProtNLM"/>
    </source>
</evidence>
<name>A0ABX7MUA4_9GAMM</name>
<sequence length="407" mass="44785">MNDLIVQPLQSQATSEIKTRVPLALPVSVLVIAIQPEAAREKAGELESIPNLTVTHAGFKHLNPAQLQDHQTVLLHMPDDSAHALHLVQELAPQVKNCIVIGNNVTPELTRSALRAGVIDFVSGKPEDLDDLIQAIYSIADHLVTEVKLAPLNVVINAKGGSGASFLSMSLADQLSLMTGGKAALADGDHLNASQSAMLKGTPEYHFQDALREASSLDDSAIKGLMSKFSGITLLPAAPFGMLRPNHFDFSQLPTLLFKLRTSFESVVFDLSRGAEHWSLPVLQQADNIFIVVQDNVVCLRDAANLIRYAVRELDIPKERMQVVVNRYLKNPNSLKLEEIEKALGTDQIVTVRNDYKLASLAMEQGKTLSVIAPNKRITKQIKEIAQQAQFGKDQQPQKSFWRRWFG</sequence>
<dbReference type="PANTHER" id="PTHR43384:SF13">
    <property type="entry name" value="SLR0110 PROTEIN"/>
    <property type="match status" value="1"/>
</dbReference>
<evidence type="ECO:0000313" key="1">
    <source>
        <dbReference type="EMBL" id="QSP94964.1"/>
    </source>
</evidence>
<organism evidence="1 2">
    <name type="scientific">Marinobacter salinisoli</name>
    <dbReference type="NCBI Taxonomy" id="2769486"/>
    <lineage>
        <taxon>Bacteria</taxon>
        <taxon>Pseudomonadati</taxon>
        <taxon>Pseudomonadota</taxon>
        <taxon>Gammaproteobacteria</taxon>
        <taxon>Pseudomonadales</taxon>
        <taxon>Marinobacteraceae</taxon>
        <taxon>Marinobacter</taxon>
    </lineage>
</organism>
<accession>A0ABX7MUA4</accession>
<keyword evidence="2" id="KW-1185">Reference proteome</keyword>
<proteinExistence type="predicted"/>